<dbReference type="GO" id="GO:0050567">
    <property type="term" value="F:glutaminyl-tRNA synthase (glutamine-hydrolyzing) activity"/>
    <property type="evidence" value="ECO:0007669"/>
    <property type="project" value="UniProtKB-UniRule"/>
</dbReference>
<dbReference type="GO" id="GO:0070681">
    <property type="term" value="P:glutaminyl-tRNAGln biosynthesis via transamidation"/>
    <property type="evidence" value="ECO:0007669"/>
    <property type="project" value="TreeGrafter"/>
</dbReference>
<dbReference type="GO" id="GO:0050566">
    <property type="term" value="F:asparaginyl-tRNA synthase (glutamine-hydrolyzing) activity"/>
    <property type="evidence" value="ECO:0007669"/>
    <property type="project" value="RHEA"/>
</dbReference>
<keyword evidence="7" id="KW-0808">Transferase</keyword>
<dbReference type="HAMAP" id="MF_00122">
    <property type="entry name" value="GatC"/>
    <property type="match status" value="1"/>
</dbReference>
<comment type="subunit">
    <text evidence="2 6">Heterotrimer of A, B and C subunits.</text>
</comment>
<protein>
    <recommendedName>
        <fullName evidence="6">Aspartyl/glutamyl-tRNA(Asn/Gln) amidotransferase subunit C</fullName>
        <shortName evidence="6">Asp/Glu-ADT subunit C</shortName>
        <ecNumber evidence="6">6.3.5.-</ecNumber>
    </recommendedName>
</protein>
<dbReference type="GO" id="GO:0016740">
    <property type="term" value="F:transferase activity"/>
    <property type="evidence" value="ECO:0007669"/>
    <property type="project" value="UniProtKB-KW"/>
</dbReference>
<dbReference type="PANTHER" id="PTHR15004">
    <property type="entry name" value="GLUTAMYL-TRNA(GLN) AMIDOTRANSFERASE SUBUNIT C, MITOCHONDRIAL"/>
    <property type="match status" value="1"/>
</dbReference>
<dbReference type="EC" id="6.3.5.-" evidence="6"/>
<evidence type="ECO:0000256" key="1">
    <source>
        <dbReference type="ARBA" id="ARBA00010757"/>
    </source>
</evidence>
<evidence type="ECO:0000313" key="7">
    <source>
        <dbReference type="EMBL" id="SDX38375.1"/>
    </source>
</evidence>
<evidence type="ECO:0000256" key="2">
    <source>
        <dbReference type="ARBA" id="ARBA00011123"/>
    </source>
</evidence>
<gene>
    <name evidence="6" type="primary">gatC</name>
    <name evidence="7" type="ORF">SAMN05660923_02205</name>
</gene>
<evidence type="ECO:0000256" key="6">
    <source>
        <dbReference type="HAMAP-Rule" id="MF_00122"/>
    </source>
</evidence>
<evidence type="ECO:0000256" key="3">
    <source>
        <dbReference type="ARBA" id="ARBA00024799"/>
    </source>
</evidence>
<keyword evidence="6" id="KW-0648">Protein biosynthesis</keyword>
<keyword evidence="6" id="KW-0067">ATP-binding</keyword>
<dbReference type="SUPFAM" id="SSF141000">
    <property type="entry name" value="Glu-tRNAGln amidotransferase C subunit"/>
    <property type="match status" value="1"/>
</dbReference>
<dbReference type="PANTHER" id="PTHR15004:SF0">
    <property type="entry name" value="GLUTAMYL-TRNA(GLN) AMIDOTRANSFERASE SUBUNIT C, MITOCHONDRIAL"/>
    <property type="match status" value="1"/>
</dbReference>
<dbReference type="GO" id="GO:0006450">
    <property type="term" value="P:regulation of translational fidelity"/>
    <property type="evidence" value="ECO:0007669"/>
    <property type="project" value="InterPro"/>
</dbReference>
<dbReference type="InterPro" id="IPR036113">
    <property type="entry name" value="Asp/Glu-ADT_sf_sub_c"/>
</dbReference>
<keyword evidence="6" id="KW-0547">Nucleotide-binding</keyword>
<evidence type="ECO:0000256" key="4">
    <source>
        <dbReference type="ARBA" id="ARBA00047380"/>
    </source>
</evidence>
<proteinExistence type="inferred from homology"/>
<name>A0A1H3B9A2_9FIRM</name>
<dbReference type="Gene3D" id="1.10.20.60">
    <property type="entry name" value="Glu-tRNAGln amidotransferase C subunit, N-terminal domain"/>
    <property type="match status" value="1"/>
</dbReference>
<keyword evidence="6" id="KW-0436">Ligase</keyword>
<dbReference type="InterPro" id="IPR003837">
    <property type="entry name" value="GatC"/>
</dbReference>
<comment type="catalytic activity">
    <reaction evidence="5 6">
        <text>L-glutamyl-tRNA(Gln) + L-glutamine + ATP + H2O = L-glutaminyl-tRNA(Gln) + L-glutamate + ADP + phosphate + H(+)</text>
        <dbReference type="Rhea" id="RHEA:17521"/>
        <dbReference type="Rhea" id="RHEA-COMP:9681"/>
        <dbReference type="Rhea" id="RHEA-COMP:9684"/>
        <dbReference type="ChEBI" id="CHEBI:15377"/>
        <dbReference type="ChEBI" id="CHEBI:15378"/>
        <dbReference type="ChEBI" id="CHEBI:29985"/>
        <dbReference type="ChEBI" id="CHEBI:30616"/>
        <dbReference type="ChEBI" id="CHEBI:43474"/>
        <dbReference type="ChEBI" id="CHEBI:58359"/>
        <dbReference type="ChEBI" id="CHEBI:78520"/>
        <dbReference type="ChEBI" id="CHEBI:78521"/>
        <dbReference type="ChEBI" id="CHEBI:456216"/>
    </reaction>
</comment>
<accession>A0A1H3B9A2</accession>
<dbReference type="GO" id="GO:0005524">
    <property type="term" value="F:ATP binding"/>
    <property type="evidence" value="ECO:0007669"/>
    <property type="project" value="UniProtKB-KW"/>
</dbReference>
<dbReference type="EMBL" id="FNNG01000010">
    <property type="protein sequence ID" value="SDX38375.1"/>
    <property type="molecule type" value="Genomic_DNA"/>
</dbReference>
<sequence>MITKKQVDHIADLCKLKLSEEEKERIIYEFALILQSLEEFNKVDLENVEPTFGVNKNTQRFREDIVEPTLSRQEVLANTVEKQCGYFKLLNIVE</sequence>
<dbReference type="GO" id="GO:0006412">
    <property type="term" value="P:translation"/>
    <property type="evidence" value="ECO:0007669"/>
    <property type="project" value="UniProtKB-UniRule"/>
</dbReference>
<comment type="similarity">
    <text evidence="1 6">Belongs to the GatC family.</text>
</comment>
<reference evidence="7 8" key="1">
    <citation type="submission" date="2016-10" db="EMBL/GenBank/DDBJ databases">
        <authorList>
            <person name="de Groot N.N."/>
        </authorList>
    </citation>
    <scope>NUCLEOTIDE SEQUENCE [LARGE SCALE GENOMIC DNA]</scope>
    <source>
        <strain evidence="7 8">DSM 23310</strain>
    </source>
</reference>
<keyword evidence="8" id="KW-1185">Reference proteome</keyword>
<dbReference type="Proteomes" id="UP000198828">
    <property type="component" value="Unassembled WGS sequence"/>
</dbReference>
<dbReference type="OrthoDB" id="9813938at2"/>
<evidence type="ECO:0000313" key="8">
    <source>
        <dbReference type="Proteomes" id="UP000198828"/>
    </source>
</evidence>
<comment type="function">
    <text evidence="3 6">Allows the formation of correctly charged Asn-tRNA(Asn) or Gln-tRNA(Gln) through the transamidation of misacylated Asp-tRNA(Asn) or Glu-tRNA(Gln) in organisms which lack either or both of asparaginyl-tRNA or glutaminyl-tRNA synthetases. The reaction takes place in the presence of glutamine and ATP through an activated phospho-Asp-tRNA(Asn) or phospho-Glu-tRNA(Gln).</text>
</comment>
<organism evidence="7 8">
    <name type="scientific">Tepidimicrobium xylanilyticum</name>
    <dbReference type="NCBI Taxonomy" id="1123352"/>
    <lineage>
        <taxon>Bacteria</taxon>
        <taxon>Bacillati</taxon>
        <taxon>Bacillota</taxon>
        <taxon>Tissierellia</taxon>
        <taxon>Tissierellales</taxon>
        <taxon>Tepidimicrobiaceae</taxon>
        <taxon>Tepidimicrobium</taxon>
    </lineage>
</organism>
<dbReference type="RefSeq" id="WP_093753658.1">
    <property type="nucleotide sequence ID" value="NZ_BSYN01000005.1"/>
</dbReference>
<dbReference type="AlphaFoldDB" id="A0A1H3B9A2"/>
<dbReference type="NCBIfam" id="TIGR00135">
    <property type="entry name" value="gatC"/>
    <property type="match status" value="1"/>
</dbReference>
<evidence type="ECO:0000256" key="5">
    <source>
        <dbReference type="ARBA" id="ARBA00047913"/>
    </source>
</evidence>
<dbReference type="Pfam" id="PF02686">
    <property type="entry name" value="GatC"/>
    <property type="match status" value="1"/>
</dbReference>
<comment type="catalytic activity">
    <reaction evidence="4 6">
        <text>L-aspartyl-tRNA(Asn) + L-glutamine + ATP + H2O = L-asparaginyl-tRNA(Asn) + L-glutamate + ADP + phosphate + 2 H(+)</text>
        <dbReference type="Rhea" id="RHEA:14513"/>
        <dbReference type="Rhea" id="RHEA-COMP:9674"/>
        <dbReference type="Rhea" id="RHEA-COMP:9677"/>
        <dbReference type="ChEBI" id="CHEBI:15377"/>
        <dbReference type="ChEBI" id="CHEBI:15378"/>
        <dbReference type="ChEBI" id="CHEBI:29985"/>
        <dbReference type="ChEBI" id="CHEBI:30616"/>
        <dbReference type="ChEBI" id="CHEBI:43474"/>
        <dbReference type="ChEBI" id="CHEBI:58359"/>
        <dbReference type="ChEBI" id="CHEBI:78515"/>
        <dbReference type="ChEBI" id="CHEBI:78516"/>
        <dbReference type="ChEBI" id="CHEBI:456216"/>
    </reaction>
</comment>